<evidence type="ECO:0000313" key="6">
    <source>
        <dbReference type="RefSeq" id="XP_018319064.1"/>
    </source>
</evidence>
<sequence length="258" mass="30062">MDSQILENKVLQVTKTIEKQVDAALEKLENLDVNDIESLRKKRMQELKALEEKQRVWRQNGHGQYEELPEEKTFFDTIKKSERVIIHFYTNTNFRCKIVDKHLKILAAKHVETRFVSLNAEKCPFLAERLKIKVIPTIVCIKDTILIDKIVGFTSLGNRDDFTTDVLEWRLAQNEIINYEGDITLPPTEQNTKGKSNKSSIRDGKYNAESDDDLDIEDFSKEFELKNSKNNSDNILTREEEIELGLIEEDDQQNEKDN</sequence>
<dbReference type="KEGG" id="apln:108732650"/>
<dbReference type="Pfam" id="PF02114">
    <property type="entry name" value="Phosducin"/>
    <property type="match status" value="1"/>
</dbReference>
<protein>
    <submittedName>
        <fullName evidence="6">Thioredoxin domain-containing protein 9</fullName>
    </submittedName>
</protein>
<dbReference type="AlphaFoldDB" id="A0A1W4W4K4"/>
<dbReference type="InParanoid" id="A0A1W4W4K4"/>
<dbReference type="Gene3D" id="3.40.30.10">
    <property type="entry name" value="Glutaredoxin"/>
    <property type="match status" value="1"/>
</dbReference>
<evidence type="ECO:0000313" key="5">
    <source>
        <dbReference type="Proteomes" id="UP000192223"/>
    </source>
</evidence>
<name>A0A1W4W4K4_AGRPL</name>
<feature type="domain" description="Phosducin" evidence="4">
    <location>
        <begin position="30"/>
        <end position="166"/>
    </location>
</feature>
<proteinExistence type="inferred from homology"/>
<dbReference type="RefSeq" id="XP_018319064.1">
    <property type="nucleotide sequence ID" value="XM_018463562.2"/>
</dbReference>
<dbReference type="FunCoup" id="A0A1W4W4K4">
    <property type="interactions" value="2264"/>
</dbReference>
<dbReference type="Proteomes" id="UP000192223">
    <property type="component" value="Unplaced"/>
</dbReference>
<dbReference type="GeneID" id="108732650"/>
<feature type="compositionally biased region" description="Polar residues" evidence="3">
    <location>
        <begin position="187"/>
        <end position="199"/>
    </location>
</feature>
<evidence type="ECO:0000256" key="2">
    <source>
        <dbReference type="SAM" id="Coils"/>
    </source>
</evidence>
<feature type="region of interest" description="Disordered" evidence="3">
    <location>
        <begin position="183"/>
        <end position="213"/>
    </location>
</feature>
<evidence type="ECO:0000259" key="4">
    <source>
        <dbReference type="Pfam" id="PF02114"/>
    </source>
</evidence>
<keyword evidence="2" id="KW-0175">Coiled coil</keyword>
<organism evidence="5 6">
    <name type="scientific">Agrilus planipennis</name>
    <name type="common">Emerald ash borer</name>
    <name type="synonym">Agrilus marcopoli</name>
    <dbReference type="NCBI Taxonomy" id="224129"/>
    <lineage>
        <taxon>Eukaryota</taxon>
        <taxon>Metazoa</taxon>
        <taxon>Ecdysozoa</taxon>
        <taxon>Arthropoda</taxon>
        <taxon>Hexapoda</taxon>
        <taxon>Insecta</taxon>
        <taxon>Pterygota</taxon>
        <taxon>Neoptera</taxon>
        <taxon>Endopterygota</taxon>
        <taxon>Coleoptera</taxon>
        <taxon>Polyphaga</taxon>
        <taxon>Elateriformia</taxon>
        <taxon>Buprestoidea</taxon>
        <taxon>Buprestidae</taxon>
        <taxon>Agrilinae</taxon>
        <taxon>Agrilus</taxon>
    </lineage>
</organism>
<gene>
    <name evidence="6" type="primary">LOC108732650</name>
</gene>
<dbReference type="InterPro" id="IPR036249">
    <property type="entry name" value="Thioredoxin-like_sf"/>
</dbReference>
<dbReference type="SUPFAM" id="SSF52833">
    <property type="entry name" value="Thioredoxin-like"/>
    <property type="match status" value="1"/>
</dbReference>
<dbReference type="STRING" id="224129.A0A1W4W4K4"/>
<dbReference type="CDD" id="cd02989">
    <property type="entry name" value="Phd_like_TxnDC9"/>
    <property type="match status" value="1"/>
</dbReference>
<keyword evidence="5" id="KW-1185">Reference proteome</keyword>
<dbReference type="OrthoDB" id="10257948at2759"/>
<comment type="similarity">
    <text evidence="1">Belongs to the phosducin family.</text>
</comment>
<dbReference type="PANTHER" id="PTHR21148">
    <property type="entry name" value="THIOREDOXIN DOMAIN-CONTAINING PROTEIN 9"/>
    <property type="match status" value="1"/>
</dbReference>
<evidence type="ECO:0000256" key="1">
    <source>
        <dbReference type="ARBA" id="ARBA00009686"/>
    </source>
</evidence>
<feature type="coiled-coil region" evidence="2">
    <location>
        <begin position="14"/>
        <end position="56"/>
    </location>
</feature>
<dbReference type="InterPro" id="IPR024253">
    <property type="entry name" value="Phosducin_thioredoxin-like_dom"/>
</dbReference>
<evidence type="ECO:0000256" key="3">
    <source>
        <dbReference type="SAM" id="MobiDB-lite"/>
    </source>
</evidence>
<accession>A0A1W4W4K4</accession>
<reference evidence="6" key="1">
    <citation type="submission" date="2025-08" db="UniProtKB">
        <authorList>
            <consortium name="RefSeq"/>
        </authorList>
    </citation>
    <scope>IDENTIFICATION</scope>
    <source>
        <tissue evidence="6">Entire body</tissue>
    </source>
</reference>